<evidence type="ECO:0000256" key="2">
    <source>
        <dbReference type="SAM" id="Phobius"/>
    </source>
</evidence>
<reference evidence="4" key="1">
    <citation type="submission" date="2023-12" db="EMBL/GenBank/DDBJ databases">
        <title>Novel isolates from deep terrestrial aquifers shed light on the physiology and ecology of the class Limnochordia.</title>
        <authorList>
            <person name="Karnachuk O.V."/>
            <person name="Lukina A.P."/>
            <person name="Avakyan M.R."/>
            <person name="Kadnikov V."/>
            <person name="Begmatov S."/>
            <person name="Beletsky A.V."/>
            <person name="Mardanov A.V."/>
            <person name="Ravin N.V."/>
        </authorList>
    </citation>
    <scope>NUCLEOTIDE SEQUENCE [LARGE SCALE GENOMIC DNA]</scope>
    <source>
        <strain evidence="4">LN</strain>
    </source>
</reference>
<organism evidence="3 4">
    <name type="scientific">Geochorda subterranea</name>
    <dbReference type="NCBI Taxonomy" id="3109564"/>
    <lineage>
        <taxon>Bacteria</taxon>
        <taxon>Bacillati</taxon>
        <taxon>Bacillota</taxon>
        <taxon>Limnochordia</taxon>
        <taxon>Limnochordales</taxon>
        <taxon>Geochordaceae</taxon>
        <taxon>Geochorda</taxon>
    </lineage>
</organism>
<keyword evidence="2" id="KW-0472">Membrane</keyword>
<name>A0ABZ1BRA1_9FIRM</name>
<keyword evidence="2" id="KW-0812">Transmembrane</keyword>
<proteinExistence type="predicted"/>
<protein>
    <submittedName>
        <fullName evidence="3">Uncharacterized protein</fullName>
    </submittedName>
</protein>
<evidence type="ECO:0000313" key="4">
    <source>
        <dbReference type="Proteomes" id="UP001333102"/>
    </source>
</evidence>
<sequence>MGGDDQVTGRAVRAWLGTALLAALVSGAAFRATVTTGVPGYRMAATLLLVLTGWALAAAAESYQIGRALQELERRLAGASSGLAVLRLPPAWSRRRGWSRGYLLVGPGGVMVAAALSMAESTRRGGAARRLQRAAAGLREAVRQLKAQVQSGEQEAPHRAAPVQPDARAPARVPGYGLIVLLRRRVHPDERQRMRVLGVGLANVEHVPEVLGPLLRPPAEAVRPLQEQEWRALAAALAQRLDADVLAPAAAELGPATGALRHHQVRA</sequence>
<keyword evidence="2" id="KW-1133">Transmembrane helix</keyword>
<dbReference type="RefSeq" id="WP_324669743.1">
    <property type="nucleotide sequence ID" value="NZ_CP141614.1"/>
</dbReference>
<evidence type="ECO:0000313" key="3">
    <source>
        <dbReference type="EMBL" id="WRP15341.1"/>
    </source>
</evidence>
<keyword evidence="4" id="KW-1185">Reference proteome</keyword>
<dbReference type="Proteomes" id="UP001333102">
    <property type="component" value="Chromosome"/>
</dbReference>
<feature type="transmembrane region" description="Helical" evidence="2">
    <location>
        <begin position="41"/>
        <end position="60"/>
    </location>
</feature>
<evidence type="ECO:0000256" key="1">
    <source>
        <dbReference type="SAM" id="MobiDB-lite"/>
    </source>
</evidence>
<feature type="transmembrane region" description="Helical" evidence="2">
    <location>
        <begin position="101"/>
        <end position="119"/>
    </location>
</feature>
<gene>
    <name evidence="3" type="ORF">VLY81_04020</name>
</gene>
<dbReference type="EMBL" id="CP141614">
    <property type="protein sequence ID" value="WRP15341.1"/>
    <property type="molecule type" value="Genomic_DNA"/>
</dbReference>
<feature type="region of interest" description="Disordered" evidence="1">
    <location>
        <begin position="147"/>
        <end position="169"/>
    </location>
</feature>
<accession>A0ABZ1BRA1</accession>